<feature type="signal peptide" evidence="3">
    <location>
        <begin position="1"/>
        <end position="22"/>
    </location>
</feature>
<dbReference type="Proteomes" id="UP000637002">
    <property type="component" value="Unassembled WGS sequence"/>
</dbReference>
<dbReference type="InterPro" id="IPR028081">
    <property type="entry name" value="Leu-bd"/>
</dbReference>
<comment type="similarity">
    <text evidence="1">Belongs to the leucine-binding protein family.</text>
</comment>
<dbReference type="SUPFAM" id="SSF53822">
    <property type="entry name" value="Periplasmic binding protein-like I"/>
    <property type="match status" value="1"/>
</dbReference>
<evidence type="ECO:0000313" key="6">
    <source>
        <dbReference type="Proteomes" id="UP000637002"/>
    </source>
</evidence>
<evidence type="ECO:0000259" key="4">
    <source>
        <dbReference type="Pfam" id="PF13458"/>
    </source>
</evidence>
<dbReference type="EMBL" id="BMGG01000007">
    <property type="protein sequence ID" value="GGC77829.1"/>
    <property type="molecule type" value="Genomic_DNA"/>
</dbReference>
<proteinExistence type="inferred from homology"/>
<evidence type="ECO:0000256" key="2">
    <source>
        <dbReference type="ARBA" id="ARBA00022729"/>
    </source>
</evidence>
<dbReference type="Pfam" id="PF13458">
    <property type="entry name" value="Peripla_BP_6"/>
    <property type="match status" value="1"/>
</dbReference>
<gene>
    <name evidence="5" type="ORF">GCM10010994_40160</name>
</gene>
<dbReference type="PANTHER" id="PTHR47235">
    <property type="entry name" value="BLR6548 PROTEIN"/>
    <property type="match status" value="1"/>
</dbReference>
<protein>
    <submittedName>
        <fullName evidence="5">Branched-chain amino acid ABC transporter substrate-binding protein</fullName>
    </submittedName>
</protein>
<name>A0A916UM53_9HYPH</name>
<dbReference type="PROSITE" id="PS51257">
    <property type="entry name" value="PROKAR_LIPOPROTEIN"/>
    <property type="match status" value="1"/>
</dbReference>
<evidence type="ECO:0000256" key="1">
    <source>
        <dbReference type="ARBA" id="ARBA00010062"/>
    </source>
</evidence>
<feature type="chain" id="PRO_5037548209" evidence="3">
    <location>
        <begin position="23"/>
        <end position="392"/>
    </location>
</feature>
<accession>A0A916UM53</accession>
<evidence type="ECO:0000256" key="3">
    <source>
        <dbReference type="SAM" id="SignalP"/>
    </source>
</evidence>
<evidence type="ECO:0000313" key="5">
    <source>
        <dbReference type="EMBL" id="GGC77829.1"/>
    </source>
</evidence>
<keyword evidence="2 3" id="KW-0732">Signal</keyword>
<dbReference type="RefSeq" id="WP_188610952.1">
    <property type="nucleotide sequence ID" value="NZ_BMGG01000007.1"/>
</dbReference>
<dbReference type="CDD" id="cd06343">
    <property type="entry name" value="PBP1_ABC_ligand_binding-like"/>
    <property type="match status" value="1"/>
</dbReference>
<comment type="caution">
    <text evidence="5">The sequence shown here is derived from an EMBL/GenBank/DDBJ whole genome shotgun (WGS) entry which is preliminary data.</text>
</comment>
<sequence length="392" mass="42796">MAHKALSALSAIALLACSAALASPSKGVTATEIKIGQTMPYSGPVSPYGVIGRAHAAYFEMINANGGVNGRKINFISLDDAYSPPKTVEQTRRLVEQDEVAVVFGSLGTPTGIAVRKYLNTKKMPQIVMGTGASIFDDPAGFPWTMGWQPNYRDEAAAYARRIMEKQPGQPIALMYAKDDSGKDFADGFKAALGDKIGLLVSEATYETSDPTVDSQIVRLKASGAKVFFFHATPKFGAQIIRAIHDTGWKPHTYLANTTSSIAGAIEPAGFERAQGLISAAFLKDPNDPQWADDPEMKDWRAWMAKYNPRADATDYLNVLGYAQAATMIRLLENAGTDVSSERIMKEAANMNFRVPLLLPGIELHTGAKDYRPMKKLRLIEFKGKRWELLPE</sequence>
<reference evidence="5" key="1">
    <citation type="journal article" date="2014" name="Int. J. Syst. Evol. Microbiol.">
        <title>Complete genome sequence of Corynebacterium casei LMG S-19264T (=DSM 44701T), isolated from a smear-ripened cheese.</title>
        <authorList>
            <consortium name="US DOE Joint Genome Institute (JGI-PGF)"/>
            <person name="Walter F."/>
            <person name="Albersmeier A."/>
            <person name="Kalinowski J."/>
            <person name="Ruckert C."/>
        </authorList>
    </citation>
    <scope>NUCLEOTIDE SEQUENCE</scope>
    <source>
        <strain evidence="5">CGMCC 1.12919</strain>
    </source>
</reference>
<feature type="domain" description="Leucine-binding protein" evidence="4">
    <location>
        <begin position="32"/>
        <end position="383"/>
    </location>
</feature>
<dbReference type="Gene3D" id="3.40.50.2300">
    <property type="match status" value="2"/>
</dbReference>
<dbReference type="AlphaFoldDB" id="A0A916UM53"/>
<keyword evidence="6" id="KW-1185">Reference proteome</keyword>
<organism evidence="5 6">
    <name type="scientific">Chelatococcus reniformis</name>
    <dbReference type="NCBI Taxonomy" id="1494448"/>
    <lineage>
        <taxon>Bacteria</taxon>
        <taxon>Pseudomonadati</taxon>
        <taxon>Pseudomonadota</taxon>
        <taxon>Alphaproteobacteria</taxon>
        <taxon>Hyphomicrobiales</taxon>
        <taxon>Chelatococcaceae</taxon>
        <taxon>Chelatococcus</taxon>
    </lineage>
</organism>
<reference evidence="5" key="2">
    <citation type="submission" date="2020-09" db="EMBL/GenBank/DDBJ databases">
        <authorList>
            <person name="Sun Q."/>
            <person name="Zhou Y."/>
        </authorList>
    </citation>
    <scope>NUCLEOTIDE SEQUENCE</scope>
    <source>
        <strain evidence="5">CGMCC 1.12919</strain>
    </source>
</reference>
<dbReference type="PANTHER" id="PTHR47235:SF1">
    <property type="entry name" value="BLR6548 PROTEIN"/>
    <property type="match status" value="1"/>
</dbReference>
<dbReference type="InterPro" id="IPR028082">
    <property type="entry name" value="Peripla_BP_I"/>
</dbReference>